<accession>A0ABP0TY62</accession>
<gene>
    <name evidence="1" type="ORF">CSSPTR1EN2_LOCUS8923</name>
</gene>
<sequence length="114" mass="12799">MLHGEIMDFEGRGTEFWPEDIQYVHAAWVLQTLEAAVSPSPSQGFPQRNGLISGLNHHEFNVNLWINTRLDSRLRRTPDRTFTGLSPCFTSSLKGSGRSIGFKYATISIGRICC</sequence>
<evidence type="ECO:0000313" key="1">
    <source>
        <dbReference type="EMBL" id="CAK9207671.1"/>
    </source>
</evidence>
<keyword evidence="2" id="KW-1185">Reference proteome</keyword>
<proteinExistence type="predicted"/>
<dbReference type="Proteomes" id="UP001497512">
    <property type="component" value="Chromosome 16"/>
</dbReference>
<organism evidence="1 2">
    <name type="scientific">Sphagnum troendelagicum</name>
    <dbReference type="NCBI Taxonomy" id="128251"/>
    <lineage>
        <taxon>Eukaryota</taxon>
        <taxon>Viridiplantae</taxon>
        <taxon>Streptophyta</taxon>
        <taxon>Embryophyta</taxon>
        <taxon>Bryophyta</taxon>
        <taxon>Sphagnophytina</taxon>
        <taxon>Sphagnopsida</taxon>
        <taxon>Sphagnales</taxon>
        <taxon>Sphagnaceae</taxon>
        <taxon>Sphagnum</taxon>
    </lineage>
</organism>
<dbReference type="EMBL" id="OZ019908">
    <property type="protein sequence ID" value="CAK9207671.1"/>
    <property type="molecule type" value="Genomic_DNA"/>
</dbReference>
<protein>
    <submittedName>
        <fullName evidence="1">Uncharacterized protein</fullName>
    </submittedName>
</protein>
<reference evidence="1" key="1">
    <citation type="submission" date="2024-02" db="EMBL/GenBank/DDBJ databases">
        <authorList>
            <consortium name="ELIXIR-Norway"/>
            <consortium name="Elixir Norway"/>
        </authorList>
    </citation>
    <scope>NUCLEOTIDE SEQUENCE</scope>
</reference>
<evidence type="ECO:0000313" key="2">
    <source>
        <dbReference type="Proteomes" id="UP001497512"/>
    </source>
</evidence>
<name>A0ABP0TY62_9BRYO</name>